<dbReference type="Pfam" id="PF24125">
    <property type="entry name" value="Cds6_C"/>
    <property type="match status" value="1"/>
</dbReference>
<accession>A0ABS1JPX1</accession>
<dbReference type="SUPFAM" id="SSF141523">
    <property type="entry name" value="L,D-transpeptidase catalytic domain-like"/>
    <property type="match status" value="1"/>
</dbReference>
<keyword evidence="8" id="KW-0732">Signal</keyword>
<feature type="active site" description="Proton donor/acceptor" evidence="7">
    <location>
        <position position="263"/>
    </location>
</feature>
<dbReference type="PROSITE" id="PS52029">
    <property type="entry name" value="LD_TPASE"/>
    <property type="match status" value="1"/>
</dbReference>
<keyword evidence="3" id="KW-0808">Transferase</keyword>
<dbReference type="SUPFAM" id="SSF54427">
    <property type="entry name" value="NTF2-like"/>
    <property type="match status" value="1"/>
</dbReference>
<dbReference type="Pfam" id="PF03734">
    <property type="entry name" value="YkuD"/>
    <property type="match status" value="1"/>
</dbReference>
<evidence type="ECO:0000259" key="9">
    <source>
        <dbReference type="PROSITE" id="PS52029"/>
    </source>
</evidence>
<dbReference type="Gene3D" id="2.40.440.10">
    <property type="entry name" value="L,D-transpeptidase catalytic domain-like"/>
    <property type="match status" value="1"/>
</dbReference>
<sequence>MQLNLPHRSIGIARALVVACCAAGCVAAAVAATPHKLQRPGAKPAKAAKAVHGRAAPAKVRDGEAEARLIEIYKLIGQAQTRAALARAETLVRDHPNFSLAQLVYGDLLTAQQRPVRVFGDVPDSAVRTGAQALAELREESQQRMRALRERPPLGAIPAQFLQLSPQNKHAIAIDASRSRLYLFENGTAGPKLIADYYISVGKLGIEKTAEGDLRTPLGVYFITSNLDPKSLKDFYGSGALPINYPNPYDARRGKTGRGIWLHGTPPEQFARAPKATDGCVVLANPDLERIIRTVEVRSTPVVIAPSLRWVAPTAAQHDARHFHDVLQAWRNAKASGDVNRLLGFYTPDFALNGKTFEESQPLLKVELGRMRGKEIELKDLSVLRWTDSADTMVVTFGEVPLGARTGVTKRQYWVRQGPQWKIFFEGVVG</sequence>
<protein>
    <submittedName>
        <fullName evidence="10">L,D-transpeptidase family protein</fullName>
    </submittedName>
</protein>
<evidence type="ECO:0000256" key="5">
    <source>
        <dbReference type="ARBA" id="ARBA00022984"/>
    </source>
</evidence>
<evidence type="ECO:0000256" key="4">
    <source>
        <dbReference type="ARBA" id="ARBA00022960"/>
    </source>
</evidence>
<evidence type="ECO:0000256" key="6">
    <source>
        <dbReference type="ARBA" id="ARBA00023316"/>
    </source>
</evidence>
<dbReference type="InterPro" id="IPR056203">
    <property type="entry name" value="Cds6_C"/>
</dbReference>
<organism evidence="10 11">
    <name type="scientific">Ramlibacter alkalitolerans</name>
    <dbReference type="NCBI Taxonomy" id="2039631"/>
    <lineage>
        <taxon>Bacteria</taxon>
        <taxon>Pseudomonadati</taxon>
        <taxon>Pseudomonadota</taxon>
        <taxon>Betaproteobacteria</taxon>
        <taxon>Burkholderiales</taxon>
        <taxon>Comamonadaceae</taxon>
        <taxon>Ramlibacter</taxon>
    </lineage>
</organism>
<dbReference type="InterPro" id="IPR005490">
    <property type="entry name" value="LD_TPept_cat_dom"/>
</dbReference>
<dbReference type="Gene3D" id="3.10.450.50">
    <property type="match status" value="1"/>
</dbReference>
<evidence type="ECO:0000256" key="8">
    <source>
        <dbReference type="SAM" id="SignalP"/>
    </source>
</evidence>
<dbReference type="CDD" id="cd16913">
    <property type="entry name" value="YkuD_like"/>
    <property type="match status" value="1"/>
</dbReference>
<keyword evidence="11" id="KW-1185">Reference proteome</keyword>
<gene>
    <name evidence="10" type="ORF">JI746_12400</name>
</gene>
<evidence type="ECO:0000256" key="3">
    <source>
        <dbReference type="ARBA" id="ARBA00022679"/>
    </source>
</evidence>
<keyword evidence="4 7" id="KW-0133">Cell shape</keyword>
<evidence type="ECO:0000313" key="10">
    <source>
        <dbReference type="EMBL" id="MBL0425911.1"/>
    </source>
</evidence>
<feature type="active site" description="Nucleophile" evidence="7">
    <location>
        <position position="280"/>
    </location>
</feature>
<feature type="domain" description="L,D-TPase catalytic" evidence="9">
    <location>
        <begin position="170"/>
        <end position="305"/>
    </location>
</feature>
<dbReference type="PANTHER" id="PTHR36699">
    <property type="entry name" value="LD-TRANSPEPTIDASE"/>
    <property type="match status" value="1"/>
</dbReference>
<dbReference type="InterPro" id="IPR038063">
    <property type="entry name" value="Transpep_catalytic_dom"/>
</dbReference>
<keyword evidence="6 7" id="KW-0961">Cell wall biogenesis/degradation</keyword>
<reference evidence="10 11" key="1">
    <citation type="journal article" date="2017" name="Int. J. Syst. Evol. Microbiol.">
        <title>Ramlibacter alkalitolerans sp. nov., alkali-tolerant bacterium isolated from soil of ginseng.</title>
        <authorList>
            <person name="Lee D.H."/>
            <person name="Cha C.J."/>
        </authorList>
    </citation>
    <scope>NUCLEOTIDE SEQUENCE [LARGE SCALE GENOMIC DNA]</scope>
    <source>
        <strain evidence="10 11">KACC 19305</strain>
    </source>
</reference>
<keyword evidence="5 7" id="KW-0573">Peptidoglycan synthesis</keyword>
<evidence type="ECO:0000256" key="1">
    <source>
        <dbReference type="ARBA" id="ARBA00004752"/>
    </source>
</evidence>
<feature type="signal peptide" evidence="8">
    <location>
        <begin position="1"/>
        <end position="31"/>
    </location>
</feature>
<comment type="caution">
    <text evidence="10">The sequence shown here is derived from an EMBL/GenBank/DDBJ whole genome shotgun (WGS) entry which is preliminary data.</text>
</comment>
<evidence type="ECO:0000313" key="11">
    <source>
        <dbReference type="Proteomes" id="UP000622707"/>
    </source>
</evidence>
<dbReference type="PANTHER" id="PTHR36699:SF1">
    <property type="entry name" value="L,D-TRANSPEPTIDASE YAFK-RELATED"/>
    <property type="match status" value="1"/>
</dbReference>
<evidence type="ECO:0000256" key="2">
    <source>
        <dbReference type="ARBA" id="ARBA00005992"/>
    </source>
</evidence>
<comment type="pathway">
    <text evidence="1 7">Cell wall biogenesis; peptidoglycan biosynthesis.</text>
</comment>
<dbReference type="RefSeq" id="WP_201689839.1">
    <property type="nucleotide sequence ID" value="NZ_JAEQND010000006.1"/>
</dbReference>
<name>A0ABS1JPX1_9BURK</name>
<evidence type="ECO:0000256" key="7">
    <source>
        <dbReference type="PROSITE-ProRule" id="PRU01373"/>
    </source>
</evidence>
<dbReference type="InterPro" id="IPR032710">
    <property type="entry name" value="NTF2-like_dom_sf"/>
</dbReference>
<comment type="similarity">
    <text evidence="2">Belongs to the YkuD family.</text>
</comment>
<dbReference type="Proteomes" id="UP000622707">
    <property type="component" value="Unassembled WGS sequence"/>
</dbReference>
<dbReference type="EMBL" id="JAEQND010000006">
    <property type="protein sequence ID" value="MBL0425911.1"/>
    <property type="molecule type" value="Genomic_DNA"/>
</dbReference>
<feature type="chain" id="PRO_5046777371" evidence="8">
    <location>
        <begin position="32"/>
        <end position="430"/>
    </location>
</feature>
<proteinExistence type="inferred from homology"/>